<accession>A0A7C8YH12</accession>
<name>A0A7C8YH12_OPUST</name>
<feature type="compositionally biased region" description="Basic and acidic residues" evidence="1">
    <location>
        <begin position="176"/>
        <end position="186"/>
    </location>
</feature>
<evidence type="ECO:0000256" key="1">
    <source>
        <dbReference type="SAM" id="MobiDB-lite"/>
    </source>
</evidence>
<proteinExistence type="predicted"/>
<reference evidence="2" key="1">
    <citation type="journal article" date="2013" name="J. Plant Res.">
        <title>Effect of fungi and light on seed germination of three Opuntia species from semiarid lands of central Mexico.</title>
        <authorList>
            <person name="Delgado-Sanchez P."/>
            <person name="Jimenez-Bremont J.F."/>
            <person name="Guerrero-Gonzalez Mde L."/>
            <person name="Flores J."/>
        </authorList>
    </citation>
    <scope>NUCLEOTIDE SEQUENCE</scope>
    <source>
        <tissue evidence="2">Cladode</tissue>
    </source>
</reference>
<dbReference type="EMBL" id="GISG01018592">
    <property type="protein sequence ID" value="MBA4617998.1"/>
    <property type="molecule type" value="Transcribed_RNA"/>
</dbReference>
<feature type="region of interest" description="Disordered" evidence="1">
    <location>
        <begin position="159"/>
        <end position="205"/>
    </location>
</feature>
<dbReference type="PANTHER" id="PTHR31150:SF26">
    <property type="entry name" value="RING-TYPE DOMAIN-CONTAINING PROTEIN"/>
    <property type="match status" value="1"/>
</dbReference>
<dbReference type="AlphaFoldDB" id="A0A7C8YH12"/>
<organism evidence="2">
    <name type="scientific">Opuntia streptacantha</name>
    <name type="common">Prickly pear cactus</name>
    <name type="synonym">Opuntia cardona</name>
    <dbReference type="NCBI Taxonomy" id="393608"/>
    <lineage>
        <taxon>Eukaryota</taxon>
        <taxon>Viridiplantae</taxon>
        <taxon>Streptophyta</taxon>
        <taxon>Embryophyta</taxon>
        <taxon>Tracheophyta</taxon>
        <taxon>Spermatophyta</taxon>
        <taxon>Magnoliopsida</taxon>
        <taxon>eudicotyledons</taxon>
        <taxon>Gunneridae</taxon>
        <taxon>Pentapetalae</taxon>
        <taxon>Caryophyllales</taxon>
        <taxon>Cactineae</taxon>
        <taxon>Cactaceae</taxon>
        <taxon>Opuntioideae</taxon>
        <taxon>Opuntia</taxon>
    </lineage>
</organism>
<protein>
    <submittedName>
        <fullName evidence="2">Uncharacterized protein</fullName>
    </submittedName>
</protein>
<evidence type="ECO:0000313" key="2">
    <source>
        <dbReference type="EMBL" id="MBA4617998.1"/>
    </source>
</evidence>
<feature type="compositionally biased region" description="Polar residues" evidence="1">
    <location>
        <begin position="77"/>
        <end position="105"/>
    </location>
</feature>
<dbReference type="PANTHER" id="PTHR31150">
    <property type="entry name" value="EXPRESSED PROTEIN"/>
    <property type="match status" value="1"/>
</dbReference>
<reference evidence="2" key="2">
    <citation type="submission" date="2020-07" db="EMBL/GenBank/DDBJ databases">
        <authorList>
            <person name="Vera ALvarez R."/>
            <person name="Arias-Moreno D.M."/>
            <person name="Jimenez-Jacinto V."/>
            <person name="Jimenez-Bremont J.F."/>
            <person name="Swaminathan K."/>
            <person name="Moose S.P."/>
            <person name="Guerrero-Gonzalez M.L."/>
            <person name="Marino-Ramirez L."/>
            <person name="Landsman D."/>
            <person name="Rodriguez-Kessler M."/>
            <person name="Delgado-Sanchez P."/>
        </authorList>
    </citation>
    <scope>NUCLEOTIDE SEQUENCE</scope>
    <source>
        <tissue evidence="2">Cladode</tissue>
    </source>
</reference>
<feature type="region of interest" description="Disordered" evidence="1">
    <location>
        <begin position="66"/>
        <end position="132"/>
    </location>
</feature>
<sequence>MGAACCVAARDKTIQHGCNGEMAHRFRHSPTWSFRWDNRVGVAGEETSTGWPSDMASRNDTLEAKSATDMSAHVSDGGSSLESAQGKSPPNHESSANLTTSSSGQAVGRDASEELKRATESPQVSDPVSFKRSSSMYATPSVSLLPLSSQGHHLPSSALNGWVPVSPGHHLSQRPSDAHSPSRDSHSVNSDLGGQTPYENPAASIESTRGSYAFSELASVSQRGRWSFDSESCSFTQDKPSRSSGWNSRSISMDLQTCRICSKVLTEKSVWSSQKNYCW</sequence>
<feature type="compositionally biased region" description="Polar residues" evidence="1">
    <location>
        <begin position="120"/>
        <end position="132"/>
    </location>
</feature>
<feature type="compositionally biased region" description="Basic and acidic residues" evidence="1">
    <location>
        <begin position="110"/>
        <end position="119"/>
    </location>
</feature>